<dbReference type="SUPFAM" id="SSF51419">
    <property type="entry name" value="PLP-binding barrel"/>
    <property type="match status" value="1"/>
</dbReference>
<dbReference type="Gene3D" id="3.20.20.10">
    <property type="entry name" value="Alanine racemase"/>
    <property type="match status" value="1"/>
</dbReference>
<comment type="caution">
    <text evidence="6">The sequence shown here is derived from an EMBL/GenBank/DDBJ whole genome shotgun (WGS) entry which is preliminary data.</text>
</comment>
<evidence type="ECO:0000259" key="5">
    <source>
        <dbReference type="Pfam" id="PF01168"/>
    </source>
</evidence>
<reference evidence="6 7" key="1">
    <citation type="submission" date="2018-03" db="EMBL/GenBank/DDBJ databases">
        <title>Genomic Encyclopedia of Type Strains, Phase III (KMG-III): the genomes of soil and plant-associated and newly described type strains.</title>
        <authorList>
            <person name="Whitman W."/>
        </authorList>
    </citation>
    <scope>NUCLEOTIDE SEQUENCE [LARGE SCALE GENOMIC DNA]</scope>
    <source>
        <strain evidence="6 7">CGMCC 1.12700</strain>
    </source>
</reference>
<sequence length="225" mass="25409">MIQTATYTALCEELSRSHTTLIAVSKMKPAGDIQALYDLGQRDFGENYVQELVEKQAQLPGDIRWHFIGHLQSNKVKYIAPFVSLIHGVDSFKLLTEINKQAEKLGRNIECLLQVHIATEETKFGLDEKELLEALEYYTAQQDKLQHITIRGLMGMASFSEDEAQVRAEFRSLKALHHLAAKSYFLGDSRFNILSMGMSGDYKMAIEEGSTHVRVGSLLFGNRKP</sequence>
<protein>
    <recommendedName>
        <fullName evidence="2">Pyridoxal phosphate homeostasis protein</fullName>
        <shortName evidence="2">PLP homeostasis protein</shortName>
    </recommendedName>
</protein>
<dbReference type="OrthoDB" id="9804072at2"/>
<name>A0A2P8D4L1_9BACT</name>
<accession>A0A2P8D4L1</accession>
<evidence type="ECO:0000313" key="6">
    <source>
        <dbReference type="EMBL" id="PSK92161.1"/>
    </source>
</evidence>
<dbReference type="PIRSF" id="PIRSF004848">
    <property type="entry name" value="YBL036c_PLPDEIII"/>
    <property type="match status" value="1"/>
</dbReference>
<dbReference type="Proteomes" id="UP000240572">
    <property type="component" value="Unassembled WGS sequence"/>
</dbReference>
<dbReference type="PROSITE" id="PS01211">
    <property type="entry name" value="UPF0001"/>
    <property type="match status" value="1"/>
</dbReference>
<dbReference type="CDD" id="cd00635">
    <property type="entry name" value="PLPDE_III_YBL036c_like"/>
    <property type="match status" value="1"/>
</dbReference>
<dbReference type="Pfam" id="PF01168">
    <property type="entry name" value="Ala_racemase_N"/>
    <property type="match status" value="1"/>
</dbReference>
<dbReference type="HAMAP" id="MF_02087">
    <property type="entry name" value="PLP_homeostasis"/>
    <property type="match status" value="1"/>
</dbReference>
<feature type="modified residue" description="N6-(pyridoxal phosphate)lysine" evidence="2 3">
    <location>
        <position position="26"/>
    </location>
</feature>
<dbReference type="InterPro" id="IPR029066">
    <property type="entry name" value="PLP-binding_barrel"/>
</dbReference>
<dbReference type="GO" id="GO:0030170">
    <property type="term" value="F:pyridoxal phosphate binding"/>
    <property type="evidence" value="ECO:0007669"/>
    <property type="project" value="UniProtKB-UniRule"/>
</dbReference>
<evidence type="ECO:0000256" key="1">
    <source>
        <dbReference type="ARBA" id="ARBA00022898"/>
    </source>
</evidence>
<keyword evidence="1 2" id="KW-0663">Pyridoxal phosphate</keyword>
<dbReference type="RefSeq" id="WP_106523224.1">
    <property type="nucleotide sequence ID" value="NZ_PYGD01000004.1"/>
</dbReference>
<feature type="domain" description="Alanine racemase N-terminal" evidence="5">
    <location>
        <begin position="15"/>
        <end position="222"/>
    </location>
</feature>
<keyword evidence="7" id="KW-1185">Reference proteome</keyword>
<evidence type="ECO:0000256" key="2">
    <source>
        <dbReference type="HAMAP-Rule" id="MF_02087"/>
    </source>
</evidence>
<proteinExistence type="inferred from homology"/>
<organism evidence="6 7">
    <name type="scientific">Taibaiella chishuiensis</name>
    <dbReference type="NCBI Taxonomy" id="1434707"/>
    <lineage>
        <taxon>Bacteria</taxon>
        <taxon>Pseudomonadati</taxon>
        <taxon>Bacteroidota</taxon>
        <taxon>Chitinophagia</taxon>
        <taxon>Chitinophagales</taxon>
        <taxon>Chitinophagaceae</taxon>
        <taxon>Taibaiella</taxon>
    </lineage>
</organism>
<evidence type="ECO:0000313" key="7">
    <source>
        <dbReference type="Proteomes" id="UP000240572"/>
    </source>
</evidence>
<dbReference type="InterPro" id="IPR011078">
    <property type="entry name" value="PyrdxlP_homeostasis"/>
</dbReference>
<comment type="similarity">
    <text evidence="2 4">Belongs to the pyridoxal phosphate-binding protein YggS/PROSC family.</text>
</comment>
<dbReference type="InterPro" id="IPR001608">
    <property type="entry name" value="Ala_racemase_N"/>
</dbReference>
<evidence type="ECO:0000256" key="4">
    <source>
        <dbReference type="RuleBase" id="RU004514"/>
    </source>
</evidence>
<dbReference type="FunFam" id="3.20.20.10:FF:000018">
    <property type="entry name" value="Pyridoxal phosphate homeostasis protein"/>
    <property type="match status" value="1"/>
</dbReference>
<dbReference type="EMBL" id="PYGD01000004">
    <property type="protein sequence ID" value="PSK92161.1"/>
    <property type="molecule type" value="Genomic_DNA"/>
</dbReference>
<dbReference type="NCBIfam" id="TIGR00044">
    <property type="entry name" value="YggS family pyridoxal phosphate-dependent enzyme"/>
    <property type="match status" value="1"/>
</dbReference>
<comment type="cofactor">
    <cofactor evidence="3">
        <name>pyridoxal 5'-phosphate</name>
        <dbReference type="ChEBI" id="CHEBI:597326"/>
    </cofactor>
</comment>
<dbReference type="PANTHER" id="PTHR10146">
    <property type="entry name" value="PROLINE SYNTHETASE CO-TRANSCRIBED BACTERIAL HOMOLOG PROTEIN"/>
    <property type="match status" value="1"/>
</dbReference>
<comment type="function">
    <text evidence="2">Pyridoxal 5'-phosphate (PLP)-binding protein, which is involved in PLP homeostasis.</text>
</comment>
<dbReference type="AlphaFoldDB" id="A0A2P8D4L1"/>
<dbReference type="PANTHER" id="PTHR10146:SF14">
    <property type="entry name" value="PYRIDOXAL PHOSPHATE HOMEOSTASIS PROTEIN"/>
    <property type="match status" value="1"/>
</dbReference>
<evidence type="ECO:0000256" key="3">
    <source>
        <dbReference type="PIRSR" id="PIRSR004848-1"/>
    </source>
</evidence>
<gene>
    <name evidence="6" type="ORF">B0I18_104259</name>
</gene>